<accession>A0A1A9WCL7</accession>
<sequence>MSTLLLLLLVPSIVVPADGSIGIVVCVFVFLFPVVIYFNFILFSGNNNNSKINNSNNGIGGKKSCLVIAPTGRLLERKMLDTSLKD</sequence>
<dbReference type="Proteomes" id="UP000091820">
    <property type="component" value="Unassembled WGS sequence"/>
</dbReference>
<feature type="signal peptide" evidence="2">
    <location>
        <begin position="1"/>
        <end position="19"/>
    </location>
</feature>
<reference evidence="3" key="2">
    <citation type="submission" date="2020-05" db="UniProtKB">
        <authorList>
            <consortium name="EnsemblMetazoa"/>
        </authorList>
    </citation>
    <scope>IDENTIFICATION</scope>
    <source>
        <strain evidence="3">IAEA</strain>
    </source>
</reference>
<evidence type="ECO:0000313" key="4">
    <source>
        <dbReference type="Proteomes" id="UP000091820"/>
    </source>
</evidence>
<dbReference type="EnsemblMetazoa" id="GBRI014611-RA">
    <property type="protein sequence ID" value="GBRI014611-PA"/>
    <property type="gene ID" value="GBRI014611"/>
</dbReference>
<protein>
    <submittedName>
        <fullName evidence="3">Uncharacterized protein</fullName>
    </submittedName>
</protein>
<evidence type="ECO:0000313" key="3">
    <source>
        <dbReference type="EnsemblMetazoa" id="GBRI014611-PA"/>
    </source>
</evidence>
<feature type="transmembrane region" description="Helical" evidence="1">
    <location>
        <begin position="27"/>
        <end position="45"/>
    </location>
</feature>
<keyword evidence="1" id="KW-0472">Membrane</keyword>
<name>A0A1A9WCL7_9MUSC</name>
<proteinExistence type="predicted"/>
<dbReference type="VEuPathDB" id="VectorBase:GBRI014611"/>
<evidence type="ECO:0000256" key="1">
    <source>
        <dbReference type="SAM" id="Phobius"/>
    </source>
</evidence>
<evidence type="ECO:0000256" key="2">
    <source>
        <dbReference type="SAM" id="SignalP"/>
    </source>
</evidence>
<organism evidence="3 4">
    <name type="scientific">Glossina brevipalpis</name>
    <dbReference type="NCBI Taxonomy" id="37001"/>
    <lineage>
        <taxon>Eukaryota</taxon>
        <taxon>Metazoa</taxon>
        <taxon>Ecdysozoa</taxon>
        <taxon>Arthropoda</taxon>
        <taxon>Hexapoda</taxon>
        <taxon>Insecta</taxon>
        <taxon>Pterygota</taxon>
        <taxon>Neoptera</taxon>
        <taxon>Endopterygota</taxon>
        <taxon>Diptera</taxon>
        <taxon>Brachycera</taxon>
        <taxon>Muscomorpha</taxon>
        <taxon>Hippoboscoidea</taxon>
        <taxon>Glossinidae</taxon>
        <taxon>Glossina</taxon>
    </lineage>
</organism>
<keyword evidence="4" id="KW-1185">Reference proteome</keyword>
<keyword evidence="1" id="KW-1133">Transmembrane helix</keyword>
<keyword evidence="1" id="KW-0812">Transmembrane</keyword>
<keyword evidence="2" id="KW-0732">Signal</keyword>
<feature type="chain" id="PRO_5008400241" evidence="2">
    <location>
        <begin position="20"/>
        <end position="86"/>
    </location>
</feature>
<reference evidence="4" key="1">
    <citation type="submission" date="2014-03" db="EMBL/GenBank/DDBJ databases">
        <authorList>
            <person name="Aksoy S."/>
            <person name="Warren W."/>
            <person name="Wilson R.K."/>
        </authorList>
    </citation>
    <scope>NUCLEOTIDE SEQUENCE [LARGE SCALE GENOMIC DNA]</scope>
    <source>
        <strain evidence="4">IAEA</strain>
    </source>
</reference>
<dbReference type="AlphaFoldDB" id="A0A1A9WCL7"/>